<evidence type="ECO:0000256" key="20">
    <source>
        <dbReference type="ARBA" id="ARBA00030729"/>
    </source>
</evidence>
<keyword evidence="8" id="KW-0597">Phosphoprotein</keyword>
<evidence type="ECO:0000256" key="9">
    <source>
        <dbReference type="ARBA" id="ARBA00022694"/>
    </source>
</evidence>
<evidence type="ECO:0000256" key="25">
    <source>
        <dbReference type="SAM" id="MobiDB-lite"/>
    </source>
</evidence>
<dbReference type="CDD" id="cd07718">
    <property type="entry name" value="RNaseZ_ELAC1_ELAC2-C-term-like_MBL-fold"/>
    <property type="match status" value="1"/>
</dbReference>
<organism evidence="26 27">
    <name type="scientific">Sphenodon punctatus</name>
    <name type="common">Tuatara</name>
    <name type="synonym">Hatteria punctata</name>
    <dbReference type="NCBI Taxonomy" id="8508"/>
    <lineage>
        <taxon>Eukaryota</taxon>
        <taxon>Metazoa</taxon>
        <taxon>Chordata</taxon>
        <taxon>Craniata</taxon>
        <taxon>Vertebrata</taxon>
        <taxon>Euteleostomi</taxon>
        <taxon>Lepidosauria</taxon>
        <taxon>Sphenodontia</taxon>
        <taxon>Sphenodontidae</taxon>
        <taxon>Sphenodon</taxon>
    </lineage>
</organism>
<sequence>MIKLFFLPGMILTLQETKLPKCVFSGPPQLKNYLEAVKVFTGPLNRINLAVRPPSEPEYTDETMTIYKVPLVGKQRAREHWGLERQSPDGESPKPTSRSGSPTAQEQQCLEDSRREVPKESDGSRITGSRDPSLVVAFVCKLHPKKGNFLVLKAKKLGLPVGTAAIGPIIAAVKDGRSVTFEGKEILAEELCTPTDPAVVFIVVECPHEGFVEAICENDTFRRYQEGKPENPVALVVHITPEPVLQDSRYKQWLERFGPSTQHLILNENSKSIHHLRSHKIQTQLNFIHSEIFPLLKSYENKGEETTFNVPVIRGECLLKYQLRPKLGWQRDAIPVYNSAEFVAEALELPNFQSCVKECQDSLQAKLTAAGNADSYPEIVFLGTGSAIPMKIRNVSSTLINISSTRSLLLDCGEGTFGQLCRHYGDEVDQILCNIAAVFVSHMHADHHTGLLSILLERERAFMSRGQAASPLLLIAPLKIMMWLNKYHDNCQEITGHINMIPANLLVKGREIFKPQTEEFINLLLEKYDFAEFQTCVVLHCKNAFACSMVHKSGWKIVYSGDTMLCKDLVQMGRNATLLIHEATLEDGLEEAAVEKTHSTTSQAIDVGMKMNAEFIMLNHFSQRYAKIPIFSTDFSDKVGIAFDHMRVCFGDFATIPMLIPPLKALFADEIEEMEERKEKRELRLFQEAIKSSEMLTDGMNKANVMSSKQKLGPIENSQGVPSKKLKMAN</sequence>
<evidence type="ECO:0000256" key="8">
    <source>
        <dbReference type="ARBA" id="ARBA00022553"/>
    </source>
</evidence>
<evidence type="ECO:0000256" key="12">
    <source>
        <dbReference type="ARBA" id="ARBA00022759"/>
    </source>
</evidence>
<feature type="region of interest" description="Disordered" evidence="25">
    <location>
        <begin position="83"/>
        <end position="128"/>
    </location>
</feature>
<accession>A0A8D0GFR9</accession>
<name>A0A8D0GFR9_SPHPU</name>
<dbReference type="PANTHER" id="PTHR12553">
    <property type="entry name" value="ZINC PHOSPHODIESTERASE ELAC PROTEIN 2"/>
    <property type="match status" value="1"/>
</dbReference>
<reference evidence="26" key="1">
    <citation type="submission" date="2025-08" db="UniProtKB">
        <authorList>
            <consortium name="Ensembl"/>
        </authorList>
    </citation>
    <scope>IDENTIFICATION</scope>
</reference>
<feature type="region of interest" description="Disordered" evidence="25">
    <location>
        <begin position="707"/>
        <end position="730"/>
    </location>
</feature>
<dbReference type="SUPFAM" id="SSF56281">
    <property type="entry name" value="Metallo-hydrolase/oxidoreductase"/>
    <property type="match status" value="1"/>
</dbReference>
<evidence type="ECO:0000256" key="19">
    <source>
        <dbReference type="ARBA" id="ARBA00030689"/>
    </source>
</evidence>
<feature type="compositionally biased region" description="Polar residues" evidence="25">
    <location>
        <begin position="94"/>
        <end position="110"/>
    </location>
</feature>
<evidence type="ECO:0000313" key="26">
    <source>
        <dbReference type="Ensembl" id="ENSSPUP00000006247.1"/>
    </source>
</evidence>
<dbReference type="Gene3D" id="3.60.15.10">
    <property type="entry name" value="Ribonuclease Z/Hydroxyacylglutathione hydrolase-like"/>
    <property type="match status" value="2"/>
</dbReference>
<comment type="similarity">
    <text evidence="5">Belongs to the RNase Z family.</text>
</comment>
<dbReference type="GO" id="GO:0042645">
    <property type="term" value="C:mitochondrial nucleoid"/>
    <property type="evidence" value="ECO:0007669"/>
    <property type="project" value="UniProtKB-SubCell"/>
</dbReference>
<dbReference type="EC" id="3.1.26.11" evidence="6"/>
<keyword evidence="15" id="KW-0809">Transit peptide</keyword>
<keyword evidence="18" id="KW-1135">Mitochondrion nucleoid</keyword>
<evidence type="ECO:0000256" key="6">
    <source>
        <dbReference type="ARBA" id="ARBA00012477"/>
    </source>
</evidence>
<dbReference type="Ensembl" id="ENSSPUT00000006651.1">
    <property type="protein sequence ID" value="ENSSPUP00000006247.1"/>
    <property type="gene ID" value="ENSSPUG00000004817.1"/>
</dbReference>
<dbReference type="Proteomes" id="UP000694392">
    <property type="component" value="Unplaced"/>
</dbReference>
<evidence type="ECO:0000256" key="14">
    <source>
        <dbReference type="ARBA" id="ARBA00022833"/>
    </source>
</evidence>
<dbReference type="PANTHER" id="PTHR12553:SF49">
    <property type="entry name" value="ZINC PHOSPHODIESTERASE ELAC PROTEIN 2"/>
    <property type="match status" value="1"/>
</dbReference>
<dbReference type="AlphaFoldDB" id="A0A8D0GFR9"/>
<comment type="function">
    <text evidence="23">Zinc phosphodiesterase, which displays mitochondrial tRNA 3'-processing endonuclease activity. Involved in tRNA maturation, by removing a 3'-trailer from precursor tRNA. Associates with mitochondrial DNA complexes at the nucleoids to initiate RNA processing and ribosome assembly.</text>
</comment>
<keyword evidence="14" id="KW-0862">Zinc</keyword>
<keyword evidence="13" id="KW-0378">Hydrolase</keyword>
<feature type="compositionally biased region" description="Basic and acidic residues" evidence="25">
    <location>
        <begin position="83"/>
        <end position="92"/>
    </location>
</feature>
<proteinExistence type="inferred from homology"/>
<evidence type="ECO:0000256" key="2">
    <source>
        <dbReference type="ARBA" id="ARBA00001947"/>
    </source>
</evidence>
<evidence type="ECO:0000256" key="24">
    <source>
        <dbReference type="ARBA" id="ARBA00047136"/>
    </source>
</evidence>
<dbReference type="OMA" id="TLFRDEM"/>
<keyword evidence="12" id="KW-0255">Endonuclease</keyword>
<dbReference type="InterPro" id="IPR047151">
    <property type="entry name" value="RNZ2-like"/>
</dbReference>
<comment type="subunit">
    <text evidence="24">Homodimer. Interacts with PTCD1.</text>
</comment>
<evidence type="ECO:0000256" key="4">
    <source>
        <dbReference type="ARBA" id="ARBA00004436"/>
    </source>
</evidence>
<evidence type="ECO:0000256" key="15">
    <source>
        <dbReference type="ARBA" id="ARBA00022946"/>
    </source>
</evidence>
<evidence type="ECO:0000256" key="18">
    <source>
        <dbReference type="ARBA" id="ARBA00023271"/>
    </source>
</evidence>
<keyword evidence="10" id="KW-0540">Nuclease</keyword>
<dbReference type="GeneTree" id="ENSGT00730000111191"/>
<dbReference type="GO" id="GO:1990180">
    <property type="term" value="P:mitochondrial tRNA 3'-end processing"/>
    <property type="evidence" value="ECO:0007669"/>
    <property type="project" value="Ensembl"/>
</dbReference>
<keyword evidence="17" id="KW-0539">Nucleus</keyword>
<dbReference type="InterPro" id="IPR036866">
    <property type="entry name" value="RibonucZ/Hydroxyglut_hydro"/>
</dbReference>
<keyword evidence="11" id="KW-0479">Metal-binding</keyword>
<dbReference type="GO" id="GO:0046872">
    <property type="term" value="F:metal ion binding"/>
    <property type="evidence" value="ECO:0007669"/>
    <property type="project" value="UniProtKB-KW"/>
</dbReference>
<evidence type="ECO:0000256" key="22">
    <source>
        <dbReference type="ARBA" id="ARBA00032616"/>
    </source>
</evidence>
<evidence type="ECO:0000256" key="23">
    <source>
        <dbReference type="ARBA" id="ARBA00046098"/>
    </source>
</evidence>
<gene>
    <name evidence="26" type="primary">ELAC2</name>
</gene>
<comment type="catalytic activity">
    <reaction evidence="1">
        <text>Endonucleolytic cleavage of RNA, removing extra 3' nucleotides from tRNA precursor, generating 3' termini of tRNAs. A 3'-hydroxy group is left at the tRNA terminus and a 5'-phosphoryl group is left at the trailer molecule.</text>
        <dbReference type="EC" id="3.1.26.11"/>
    </reaction>
</comment>
<evidence type="ECO:0000256" key="1">
    <source>
        <dbReference type="ARBA" id="ARBA00000402"/>
    </source>
</evidence>
<feature type="compositionally biased region" description="Basic and acidic residues" evidence="25">
    <location>
        <begin position="111"/>
        <end position="123"/>
    </location>
</feature>
<keyword evidence="16" id="KW-0496">Mitochondrion</keyword>
<evidence type="ECO:0000256" key="16">
    <source>
        <dbReference type="ARBA" id="ARBA00023128"/>
    </source>
</evidence>
<protein>
    <recommendedName>
        <fullName evidence="7">Zinc phosphodiesterase ELAC protein 2</fullName>
        <ecNumber evidence="6">3.1.26.11</ecNumber>
    </recommendedName>
    <alternativeName>
        <fullName evidence="22">ElaC homolog protein 2</fullName>
    </alternativeName>
    <alternativeName>
        <fullName evidence="20">Ribonuclease Z 2</fullName>
    </alternativeName>
    <alternativeName>
        <fullName evidence="21">tRNA 3 endonuclease 2</fullName>
    </alternativeName>
    <alternativeName>
        <fullName evidence="19">tRNase Z 2</fullName>
    </alternativeName>
</protein>
<evidence type="ECO:0000313" key="27">
    <source>
        <dbReference type="Proteomes" id="UP000694392"/>
    </source>
</evidence>
<evidence type="ECO:0000256" key="21">
    <source>
        <dbReference type="ARBA" id="ARBA00032104"/>
    </source>
</evidence>
<comment type="subcellular location">
    <subcellularLocation>
        <location evidence="4">Mitochondrion matrix</location>
        <location evidence="4">Mitochondrion nucleoid</location>
    </subcellularLocation>
    <subcellularLocation>
        <location evidence="3">Nucleus</location>
    </subcellularLocation>
</comment>
<reference evidence="26" key="2">
    <citation type="submission" date="2025-09" db="UniProtKB">
        <authorList>
            <consortium name="Ensembl"/>
        </authorList>
    </citation>
    <scope>IDENTIFICATION</scope>
</reference>
<evidence type="ECO:0000256" key="13">
    <source>
        <dbReference type="ARBA" id="ARBA00022801"/>
    </source>
</evidence>
<feature type="compositionally biased region" description="Polar residues" evidence="25">
    <location>
        <begin position="707"/>
        <end position="721"/>
    </location>
</feature>
<evidence type="ECO:0000256" key="11">
    <source>
        <dbReference type="ARBA" id="ARBA00022723"/>
    </source>
</evidence>
<comment type="cofactor">
    <cofactor evidence="2">
        <name>Zn(2+)</name>
        <dbReference type="ChEBI" id="CHEBI:29105"/>
    </cofactor>
</comment>
<dbReference type="GO" id="GO:0042781">
    <property type="term" value="F:3'-tRNA processing endoribonuclease activity"/>
    <property type="evidence" value="ECO:0007669"/>
    <property type="project" value="UniProtKB-EC"/>
</dbReference>
<evidence type="ECO:0000256" key="7">
    <source>
        <dbReference type="ARBA" id="ARBA00013357"/>
    </source>
</evidence>
<evidence type="ECO:0000256" key="3">
    <source>
        <dbReference type="ARBA" id="ARBA00004123"/>
    </source>
</evidence>
<dbReference type="FunFam" id="3.60.15.10:FF:000014">
    <property type="entry name" value="Zinc phosphodiesterase ELAC protein 2"/>
    <property type="match status" value="1"/>
</dbReference>
<keyword evidence="9" id="KW-0819">tRNA processing</keyword>
<evidence type="ECO:0000256" key="5">
    <source>
        <dbReference type="ARBA" id="ARBA00007823"/>
    </source>
</evidence>
<evidence type="ECO:0000256" key="17">
    <source>
        <dbReference type="ARBA" id="ARBA00023242"/>
    </source>
</evidence>
<evidence type="ECO:0000256" key="10">
    <source>
        <dbReference type="ARBA" id="ARBA00022722"/>
    </source>
</evidence>
<dbReference type="GO" id="GO:0005654">
    <property type="term" value="C:nucleoplasm"/>
    <property type="evidence" value="ECO:0007669"/>
    <property type="project" value="Ensembl"/>
</dbReference>
<dbReference type="Pfam" id="PF23023">
    <property type="entry name" value="Anti-Pycsar_Apyc1"/>
    <property type="match status" value="1"/>
</dbReference>
<keyword evidence="27" id="KW-1185">Reference proteome</keyword>